<evidence type="ECO:0000313" key="9">
    <source>
        <dbReference type="Proteomes" id="UP001151287"/>
    </source>
</evidence>
<feature type="domain" description="EamA" evidence="7">
    <location>
        <begin position="9"/>
        <end position="147"/>
    </location>
</feature>
<comment type="similarity">
    <text evidence="2 6">Belongs to the drug/metabolite transporter (DMT) superfamily. Plant drug/metabolite exporter (P-DME) (TC 2.A.7.4) family.</text>
</comment>
<dbReference type="GO" id="GO:0016020">
    <property type="term" value="C:membrane"/>
    <property type="evidence" value="ECO:0007669"/>
    <property type="project" value="UniProtKB-SubCell"/>
</dbReference>
<sequence>MAQDKRPYVVVVIIQAIYAGMFVLSKAAFDAGLSPLVFLFYRQAMASVVLLPITIVAKWGTSSNLSFMVLFKIFILSLIGITFGLNVSHIGLKLTSETVGSAAFNAIPVITFFLAFLMRMETLNLTKSHGIAKAAGVILCLAGVGLIAFYMGPSIPPLNHHQLFHPESGGPSEVHSKGTWIKGTFLLFFANVAWSLWLVMQGFILKECPSKILLTTIQCVFSTLQTFVVAIAFERDFSKWKMGFDVQLLSVVYCALCNAGISWYLQAWCLQVKGPVFVAMSNPLCIIFTVLSAILILGVPVSLGSILGGILTVAGLYSVLWGKNIESKMFKLSNENSEGQNREEQIAVPIGERTPQETITVATTF</sequence>
<comment type="subcellular location">
    <subcellularLocation>
        <location evidence="1 6">Membrane</location>
        <topology evidence="1 6">Multi-pass membrane protein</topology>
    </subcellularLocation>
</comment>
<evidence type="ECO:0000259" key="7">
    <source>
        <dbReference type="Pfam" id="PF00892"/>
    </source>
</evidence>
<evidence type="ECO:0000256" key="4">
    <source>
        <dbReference type="ARBA" id="ARBA00022989"/>
    </source>
</evidence>
<dbReference type="GO" id="GO:0022857">
    <property type="term" value="F:transmembrane transporter activity"/>
    <property type="evidence" value="ECO:0007669"/>
    <property type="project" value="InterPro"/>
</dbReference>
<feature type="transmembrane region" description="Helical" evidence="6">
    <location>
        <begin position="98"/>
        <end position="118"/>
    </location>
</feature>
<dbReference type="OrthoDB" id="1718296at2759"/>
<feature type="transmembrane region" description="Helical" evidence="6">
    <location>
        <begin position="69"/>
        <end position="92"/>
    </location>
</feature>
<reference evidence="8" key="1">
    <citation type="journal article" date="2022" name="Cell">
        <title>Repeat-based holocentromeres influence genome architecture and karyotype evolution.</title>
        <authorList>
            <person name="Hofstatter P.G."/>
            <person name="Thangavel G."/>
            <person name="Lux T."/>
            <person name="Neumann P."/>
            <person name="Vondrak T."/>
            <person name="Novak P."/>
            <person name="Zhang M."/>
            <person name="Costa L."/>
            <person name="Castellani M."/>
            <person name="Scott A."/>
            <person name="Toegelov H."/>
            <person name="Fuchs J."/>
            <person name="Mata-Sucre Y."/>
            <person name="Dias Y."/>
            <person name="Vanzela A.L.L."/>
            <person name="Huettel B."/>
            <person name="Almeida C.C.S."/>
            <person name="Simkova H."/>
            <person name="Souza G."/>
            <person name="Pedrosa-Harand A."/>
            <person name="Macas J."/>
            <person name="Mayer K.F.X."/>
            <person name="Houben A."/>
            <person name="Marques A."/>
        </authorList>
    </citation>
    <scope>NUCLEOTIDE SEQUENCE</scope>
    <source>
        <strain evidence="8">RhyBre1mFocal</strain>
    </source>
</reference>
<dbReference type="EMBL" id="JAMQYH010000003">
    <property type="protein sequence ID" value="KAJ1695917.1"/>
    <property type="molecule type" value="Genomic_DNA"/>
</dbReference>
<dbReference type="Pfam" id="PF00892">
    <property type="entry name" value="EamA"/>
    <property type="match status" value="2"/>
</dbReference>
<feature type="transmembrane region" description="Helical" evidence="6">
    <location>
        <begin position="277"/>
        <end position="297"/>
    </location>
</feature>
<evidence type="ECO:0000256" key="2">
    <source>
        <dbReference type="ARBA" id="ARBA00007635"/>
    </source>
</evidence>
<protein>
    <recommendedName>
        <fullName evidence="6">WAT1-related protein</fullName>
    </recommendedName>
</protein>
<keyword evidence="4 6" id="KW-1133">Transmembrane helix</keyword>
<keyword evidence="5 6" id="KW-0472">Membrane</keyword>
<feature type="transmembrane region" description="Helical" evidence="6">
    <location>
        <begin position="245"/>
        <end position="265"/>
    </location>
</feature>
<dbReference type="SUPFAM" id="SSF103481">
    <property type="entry name" value="Multidrug resistance efflux transporter EmrE"/>
    <property type="match status" value="1"/>
</dbReference>
<dbReference type="InterPro" id="IPR037185">
    <property type="entry name" value="EmrE-like"/>
</dbReference>
<dbReference type="InterPro" id="IPR030184">
    <property type="entry name" value="WAT1-related"/>
</dbReference>
<dbReference type="InterPro" id="IPR000620">
    <property type="entry name" value="EamA_dom"/>
</dbReference>
<evidence type="ECO:0000313" key="8">
    <source>
        <dbReference type="EMBL" id="KAJ1695917.1"/>
    </source>
</evidence>
<feature type="transmembrane region" description="Helical" evidence="6">
    <location>
        <begin position="36"/>
        <end position="57"/>
    </location>
</feature>
<gene>
    <name evidence="8" type="ORF">LUZ63_012615</name>
</gene>
<comment type="caution">
    <text evidence="8">The sequence shown here is derived from an EMBL/GenBank/DDBJ whole genome shotgun (WGS) entry which is preliminary data.</text>
</comment>
<dbReference type="Proteomes" id="UP001151287">
    <property type="component" value="Unassembled WGS sequence"/>
</dbReference>
<dbReference type="AlphaFoldDB" id="A0A9Q0CLM4"/>
<dbReference type="PANTHER" id="PTHR31218">
    <property type="entry name" value="WAT1-RELATED PROTEIN"/>
    <property type="match status" value="1"/>
</dbReference>
<name>A0A9Q0CLM4_9POAL</name>
<feature type="transmembrane region" description="Helical" evidence="6">
    <location>
        <begin position="7"/>
        <end position="24"/>
    </location>
</feature>
<feature type="transmembrane region" description="Helical" evidence="6">
    <location>
        <begin position="180"/>
        <end position="200"/>
    </location>
</feature>
<evidence type="ECO:0000256" key="5">
    <source>
        <dbReference type="ARBA" id="ARBA00023136"/>
    </source>
</evidence>
<keyword evidence="3 6" id="KW-0812">Transmembrane</keyword>
<organism evidence="8 9">
    <name type="scientific">Rhynchospora breviuscula</name>
    <dbReference type="NCBI Taxonomy" id="2022672"/>
    <lineage>
        <taxon>Eukaryota</taxon>
        <taxon>Viridiplantae</taxon>
        <taxon>Streptophyta</taxon>
        <taxon>Embryophyta</taxon>
        <taxon>Tracheophyta</taxon>
        <taxon>Spermatophyta</taxon>
        <taxon>Magnoliopsida</taxon>
        <taxon>Liliopsida</taxon>
        <taxon>Poales</taxon>
        <taxon>Cyperaceae</taxon>
        <taxon>Cyperoideae</taxon>
        <taxon>Rhynchosporeae</taxon>
        <taxon>Rhynchospora</taxon>
    </lineage>
</organism>
<evidence type="ECO:0000256" key="6">
    <source>
        <dbReference type="RuleBase" id="RU363077"/>
    </source>
</evidence>
<feature type="transmembrane region" description="Helical" evidence="6">
    <location>
        <begin position="303"/>
        <end position="322"/>
    </location>
</feature>
<feature type="domain" description="EamA" evidence="7">
    <location>
        <begin position="182"/>
        <end position="320"/>
    </location>
</feature>
<proteinExistence type="inferred from homology"/>
<evidence type="ECO:0000256" key="1">
    <source>
        <dbReference type="ARBA" id="ARBA00004141"/>
    </source>
</evidence>
<feature type="transmembrane region" description="Helical" evidence="6">
    <location>
        <begin position="212"/>
        <end position="233"/>
    </location>
</feature>
<accession>A0A9Q0CLM4</accession>
<feature type="transmembrane region" description="Helical" evidence="6">
    <location>
        <begin position="130"/>
        <end position="151"/>
    </location>
</feature>
<evidence type="ECO:0000256" key="3">
    <source>
        <dbReference type="ARBA" id="ARBA00022692"/>
    </source>
</evidence>
<keyword evidence="9" id="KW-1185">Reference proteome</keyword>